<feature type="signal peptide" evidence="1">
    <location>
        <begin position="1"/>
        <end position="26"/>
    </location>
</feature>
<dbReference type="Proteomes" id="UP001244341">
    <property type="component" value="Chromosome 7b"/>
</dbReference>
<dbReference type="Pfam" id="PF02469">
    <property type="entry name" value="Fasciclin"/>
    <property type="match status" value="2"/>
</dbReference>
<keyword evidence="1" id="KW-0732">Signal</keyword>
<feature type="domain" description="FAS1" evidence="2">
    <location>
        <begin position="26"/>
        <end position="174"/>
    </location>
</feature>
<gene>
    <name evidence="3" type="ORF">OEZ85_012711</name>
</gene>
<keyword evidence="4" id="KW-1185">Reference proteome</keyword>
<evidence type="ECO:0000259" key="2">
    <source>
        <dbReference type="PROSITE" id="PS50213"/>
    </source>
</evidence>
<name>A0ABY8U3Q0_TETOB</name>
<feature type="chain" id="PRO_5045072574" description="FAS1 domain-containing protein" evidence="1">
    <location>
        <begin position="27"/>
        <end position="333"/>
    </location>
</feature>
<feature type="domain" description="FAS1" evidence="2">
    <location>
        <begin position="175"/>
        <end position="329"/>
    </location>
</feature>
<evidence type="ECO:0000256" key="1">
    <source>
        <dbReference type="SAM" id="SignalP"/>
    </source>
</evidence>
<reference evidence="3 4" key="1">
    <citation type="submission" date="2023-05" db="EMBL/GenBank/DDBJ databases">
        <title>A 100% complete, gapless, phased diploid assembly of the Scenedesmus obliquus UTEX 3031 genome.</title>
        <authorList>
            <person name="Biondi T.C."/>
            <person name="Hanschen E.R."/>
            <person name="Kwon T."/>
            <person name="Eng W."/>
            <person name="Kruse C.P.S."/>
            <person name="Koehler S.I."/>
            <person name="Kunde Y."/>
            <person name="Gleasner C.D."/>
            <person name="You Mak K.T."/>
            <person name="Polle J."/>
            <person name="Hovde B.T."/>
            <person name="Starkenburg S.R."/>
        </authorList>
    </citation>
    <scope>NUCLEOTIDE SEQUENCE [LARGE SCALE GENOMIC DNA]</scope>
    <source>
        <strain evidence="3 4">DOE0152z</strain>
    </source>
</reference>
<organism evidence="3 4">
    <name type="scientific">Tetradesmus obliquus</name>
    <name type="common">Green alga</name>
    <name type="synonym">Acutodesmus obliquus</name>
    <dbReference type="NCBI Taxonomy" id="3088"/>
    <lineage>
        <taxon>Eukaryota</taxon>
        <taxon>Viridiplantae</taxon>
        <taxon>Chlorophyta</taxon>
        <taxon>core chlorophytes</taxon>
        <taxon>Chlorophyceae</taxon>
        <taxon>CS clade</taxon>
        <taxon>Sphaeropleales</taxon>
        <taxon>Scenedesmaceae</taxon>
        <taxon>Tetradesmus</taxon>
    </lineage>
</organism>
<proteinExistence type="predicted"/>
<sequence length="333" mass="34594">MSFKPSTVVGLLACILAAVCVVPAQSNNTYRTVGEALQAKNLTVLLAAVQAAGIVVEPSNAFTILAPTNFAFAHRLNKTLNITPADLLKPESRETLQTVLGYHIIPSGAVKSSQLRDCLTVATALQDPNNTAANLTVHVRKGKVDFEGPTNDARVITADVSAGESVIHILDDVLLPPGVGAKAAAPSFPSLAAALQGANLTILAAAVQASGITLSPAANYTILAPSDYAFVTRLNASLGIAPMDLLQPKNAATLRAVLSYHVIPGAAVLSSQLTDGQKVPTALRGAEPLVVRLRCNKIDFEGATNDARVQRADISAGSNIVVHVVDDVLLPQL</sequence>
<dbReference type="InterPro" id="IPR036378">
    <property type="entry name" value="FAS1_dom_sf"/>
</dbReference>
<dbReference type="PANTHER" id="PTHR10900:SF77">
    <property type="entry name" value="FI19380P1"/>
    <property type="match status" value="1"/>
</dbReference>
<dbReference type="SUPFAM" id="SSF82153">
    <property type="entry name" value="FAS1 domain"/>
    <property type="match status" value="2"/>
</dbReference>
<accession>A0ABY8U3Q0</accession>
<dbReference type="EMBL" id="CP126214">
    <property type="protein sequence ID" value="WIA15970.1"/>
    <property type="molecule type" value="Genomic_DNA"/>
</dbReference>
<dbReference type="SMART" id="SM00554">
    <property type="entry name" value="FAS1"/>
    <property type="match status" value="2"/>
</dbReference>
<evidence type="ECO:0000313" key="3">
    <source>
        <dbReference type="EMBL" id="WIA15970.1"/>
    </source>
</evidence>
<dbReference type="InterPro" id="IPR050904">
    <property type="entry name" value="Adhesion/Biosynth-related"/>
</dbReference>
<protein>
    <recommendedName>
        <fullName evidence="2">FAS1 domain-containing protein</fullName>
    </recommendedName>
</protein>
<dbReference type="PROSITE" id="PS50213">
    <property type="entry name" value="FAS1"/>
    <property type="match status" value="2"/>
</dbReference>
<dbReference type="PANTHER" id="PTHR10900">
    <property type="entry name" value="PERIOSTIN-RELATED"/>
    <property type="match status" value="1"/>
</dbReference>
<dbReference type="InterPro" id="IPR000782">
    <property type="entry name" value="FAS1_domain"/>
</dbReference>
<dbReference type="Gene3D" id="2.30.180.10">
    <property type="entry name" value="FAS1 domain"/>
    <property type="match status" value="2"/>
</dbReference>
<evidence type="ECO:0000313" key="4">
    <source>
        <dbReference type="Proteomes" id="UP001244341"/>
    </source>
</evidence>